<sequence length="75" mass="8865">MKRWTPGDFDIGKPLGHRKFSHVYLAREKRVSWIPIYLLINWLCIWLITMTSIEPFVSCCTLTCHKPWKTSIKAT</sequence>
<evidence type="ECO:0000313" key="2">
    <source>
        <dbReference type="EMBL" id="PRQ31184.1"/>
    </source>
</evidence>
<evidence type="ECO:0000313" key="3">
    <source>
        <dbReference type="Proteomes" id="UP000238479"/>
    </source>
</evidence>
<dbReference type="EMBL" id="PDCK01000043">
    <property type="protein sequence ID" value="PRQ31184.1"/>
    <property type="molecule type" value="Genomic_DNA"/>
</dbReference>
<protein>
    <submittedName>
        <fullName evidence="2">Putative non-specific serine/threonine protein kinase</fullName>
        <ecNumber evidence="2">2.7.11.1</ecNumber>
    </submittedName>
</protein>
<dbReference type="Proteomes" id="UP000238479">
    <property type="component" value="Chromosome 5"/>
</dbReference>
<keyword evidence="1" id="KW-0812">Transmembrane</keyword>
<organism evidence="2 3">
    <name type="scientific">Rosa chinensis</name>
    <name type="common">China rose</name>
    <dbReference type="NCBI Taxonomy" id="74649"/>
    <lineage>
        <taxon>Eukaryota</taxon>
        <taxon>Viridiplantae</taxon>
        <taxon>Streptophyta</taxon>
        <taxon>Embryophyta</taxon>
        <taxon>Tracheophyta</taxon>
        <taxon>Spermatophyta</taxon>
        <taxon>Magnoliopsida</taxon>
        <taxon>eudicotyledons</taxon>
        <taxon>Gunneridae</taxon>
        <taxon>Pentapetalae</taxon>
        <taxon>rosids</taxon>
        <taxon>fabids</taxon>
        <taxon>Rosales</taxon>
        <taxon>Rosaceae</taxon>
        <taxon>Rosoideae</taxon>
        <taxon>Rosoideae incertae sedis</taxon>
        <taxon>Rosa</taxon>
    </lineage>
</organism>
<dbReference type="GO" id="GO:0004674">
    <property type="term" value="F:protein serine/threonine kinase activity"/>
    <property type="evidence" value="ECO:0007669"/>
    <property type="project" value="UniProtKB-KW"/>
</dbReference>
<keyword evidence="2" id="KW-0808">Transferase</keyword>
<gene>
    <name evidence="2" type="ORF">RchiOBHm_Chr5g0032681</name>
</gene>
<keyword evidence="1" id="KW-0472">Membrane</keyword>
<reference evidence="2 3" key="1">
    <citation type="journal article" date="2018" name="Nat. Genet.">
        <title>The Rosa genome provides new insights in the design of modern roses.</title>
        <authorList>
            <person name="Bendahmane M."/>
        </authorList>
    </citation>
    <scope>NUCLEOTIDE SEQUENCE [LARGE SCALE GENOMIC DNA]</scope>
    <source>
        <strain evidence="3">cv. Old Blush</strain>
    </source>
</reference>
<dbReference type="AlphaFoldDB" id="A0A2P6QAK0"/>
<keyword evidence="2" id="KW-0723">Serine/threonine-protein kinase</keyword>
<keyword evidence="2" id="KW-0418">Kinase</keyword>
<evidence type="ECO:0000256" key="1">
    <source>
        <dbReference type="SAM" id="Phobius"/>
    </source>
</evidence>
<dbReference type="Gramene" id="PRQ31184">
    <property type="protein sequence ID" value="PRQ31184"/>
    <property type="gene ID" value="RchiOBHm_Chr5g0032681"/>
</dbReference>
<comment type="caution">
    <text evidence="2">The sequence shown here is derived from an EMBL/GenBank/DDBJ whole genome shotgun (WGS) entry which is preliminary data.</text>
</comment>
<dbReference type="EC" id="2.7.11.1" evidence="2"/>
<feature type="transmembrane region" description="Helical" evidence="1">
    <location>
        <begin position="34"/>
        <end position="53"/>
    </location>
</feature>
<accession>A0A2P6QAK0</accession>
<dbReference type="STRING" id="74649.A0A2P6QAK0"/>
<keyword evidence="1" id="KW-1133">Transmembrane helix</keyword>
<proteinExistence type="predicted"/>
<name>A0A2P6QAK0_ROSCH</name>
<keyword evidence="3" id="KW-1185">Reference proteome</keyword>